<evidence type="ECO:0000313" key="5">
    <source>
        <dbReference type="Proteomes" id="UP000649617"/>
    </source>
</evidence>
<gene>
    <name evidence="4" type="ORF">SPIL2461_LOCUS2441</name>
</gene>
<evidence type="ECO:0000256" key="2">
    <source>
        <dbReference type="SAM" id="MobiDB-lite"/>
    </source>
</evidence>
<evidence type="ECO:0000259" key="3">
    <source>
        <dbReference type="PROSITE" id="PS50103"/>
    </source>
</evidence>
<comment type="caution">
    <text evidence="4">The sequence shown here is derived from an EMBL/GenBank/DDBJ whole genome shotgun (WGS) entry which is preliminary data.</text>
</comment>
<organism evidence="4 5">
    <name type="scientific">Symbiodinium pilosum</name>
    <name type="common">Dinoflagellate</name>
    <dbReference type="NCBI Taxonomy" id="2952"/>
    <lineage>
        <taxon>Eukaryota</taxon>
        <taxon>Sar</taxon>
        <taxon>Alveolata</taxon>
        <taxon>Dinophyceae</taxon>
        <taxon>Suessiales</taxon>
        <taxon>Symbiodiniaceae</taxon>
        <taxon>Symbiodinium</taxon>
    </lineage>
</organism>
<reference evidence="4" key="1">
    <citation type="submission" date="2021-02" db="EMBL/GenBank/DDBJ databases">
        <authorList>
            <person name="Dougan E. K."/>
            <person name="Rhodes N."/>
            <person name="Thang M."/>
            <person name="Chan C."/>
        </authorList>
    </citation>
    <scope>NUCLEOTIDE SEQUENCE</scope>
</reference>
<dbReference type="GO" id="GO:0008270">
    <property type="term" value="F:zinc ion binding"/>
    <property type="evidence" value="ECO:0007669"/>
    <property type="project" value="UniProtKB-KW"/>
</dbReference>
<protein>
    <recommendedName>
        <fullName evidence="3">C3H1-type domain-containing protein</fullName>
    </recommendedName>
</protein>
<keyword evidence="1" id="KW-0863">Zinc-finger</keyword>
<dbReference type="PROSITE" id="PS50103">
    <property type="entry name" value="ZF_C3H1"/>
    <property type="match status" value="1"/>
</dbReference>
<keyword evidence="5" id="KW-1185">Reference proteome</keyword>
<proteinExistence type="predicted"/>
<feature type="zinc finger region" description="C3H1-type" evidence="1">
    <location>
        <begin position="165"/>
        <end position="191"/>
    </location>
</feature>
<feature type="region of interest" description="Disordered" evidence="2">
    <location>
        <begin position="1"/>
        <end position="107"/>
    </location>
</feature>
<evidence type="ECO:0000256" key="1">
    <source>
        <dbReference type="PROSITE-ProRule" id="PRU00723"/>
    </source>
</evidence>
<evidence type="ECO:0000313" key="4">
    <source>
        <dbReference type="EMBL" id="CAE7213350.1"/>
    </source>
</evidence>
<dbReference type="InterPro" id="IPR000571">
    <property type="entry name" value="Znf_CCCH"/>
</dbReference>
<keyword evidence="1" id="KW-0862">Zinc</keyword>
<dbReference type="EMBL" id="CAJNIZ010002669">
    <property type="protein sequence ID" value="CAE7213350.1"/>
    <property type="molecule type" value="Genomic_DNA"/>
</dbReference>
<feature type="compositionally biased region" description="Basic and acidic residues" evidence="2">
    <location>
        <begin position="56"/>
        <end position="68"/>
    </location>
</feature>
<name>A0A812JNM4_SYMPI</name>
<dbReference type="Gene3D" id="4.10.1000.10">
    <property type="entry name" value="Zinc finger, CCCH-type"/>
    <property type="match status" value="1"/>
</dbReference>
<dbReference type="OrthoDB" id="3247158at2759"/>
<dbReference type="AlphaFoldDB" id="A0A812JNM4"/>
<accession>A0A812JNM4</accession>
<sequence>MDDVQLVHEEISNGDKAEPVGKLPGLEDSPARVDVQKLSTGFAQDPDLSNAAQVDEPLKLKFPLKDSTEEVNEQQEELSPPTQPDKEDDSSEYAWPEALHQPPQPPALDGFSAPWPIMPPPMAWPWMPPYPGLPMPPLWMPPGFSAKPNGPVGAYHGRRAPEQQRQSSLVCRHFLSGTCCRKNCRFSHVEDPYADPRRIEIAGLTSFLQDELPTTADSAFSQKEEDDRVEALDADTDNAASSGLVQEEDTVCSVSRYFTGLTPVAVYGISDFS</sequence>
<feature type="compositionally biased region" description="Basic and acidic residues" evidence="2">
    <location>
        <begin position="1"/>
        <end position="19"/>
    </location>
</feature>
<dbReference type="Proteomes" id="UP000649617">
    <property type="component" value="Unassembled WGS sequence"/>
</dbReference>
<feature type="domain" description="C3H1-type" evidence="3">
    <location>
        <begin position="165"/>
        <end position="191"/>
    </location>
</feature>
<keyword evidence="1" id="KW-0479">Metal-binding</keyword>